<protein>
    <submittedName>
        <fullName evidence="1">Putative ovule protein</fullName>
    </submittedName>
</protein>
<dbReference type="AlphaFoldDB" id="A0A0V0HE29"/>
<name>A0A0V0HE29_SOLCH</name>
<proteinExistence type="predicted"/>
<reference evidence="1" key="1">
    <citation type="submission" date="2015-12" db="EMBL/GenBank/DDBJ databases">
        <title>Gene expression during late stages of embryo sac development: a critical building block for successful pollen-pistil interactions.</title>
        <authorList>
            <person name="Liu Y."/>
            <person name="Joly V."/>
            <person name="Sabar M."/>
            <person name="Matton D.P."/>
        </authorList>
    </citation>
    <scope>NUCLEOTIDE SEQUENCE</scope>
</reference>
<dbReference type="EMBL" id="GEDG01020958">
    <property type="protein sequence ID" value="JAP18705.1"/>
    <property type="molecule type" value="Transcribed_RNA"/>
</dbReference>
<sequence length="103" mass="11752">MHFLRITSISITLYLSKVIHTLPTTIKETLFHNRIKSPHFTPNRPNPRWSMLQLYQLNNSSPFYIQRRIAGPHPFPSCDTSSLLVFCLLLALDGIRPASTSSS</sequence>
<organism evidence="1">
    <name type="scientific">Solanum chacoense</name>
    <name type="common">Chaco potato</name>
    <dbReference type="NCBI Taxonomy" id="4108"/>
    <lineage>
        <taxon>Eukaryota</taxon>
        <taxon>Viridiplantae</taxon>
        <taxon>Streptophyta</taxon>
        <taxon>Embryophyta</taxon>
        <taxon>Tracheophyta</taxon>
        <taxon>Spermatophyta</taxon>
        <taxon>Magnoliopsida</taxon>
        <taxon>eudicotyledons</taxon>
        <taxon>Gunneridae</taxon>
        <taxon>Pentapetalae</taxon>
        <taxon>asterids</taxon>
        <taxon>lamiids</taxon>
        <taxon>Solanales</taxon>
        <taxon>Solanaceae</taxon>
        <taxon>Solanoideae</taxon>
        <taxon>Solaneae</taxon>
        <taxon>Solanum</taxon>
    </lineage>
</organism>
<accession>A0A0V0HE29</accession>
<evidence type="ECO:0000313" key="1">
    <source>
        <dbReference type="EMBL" id="JAP18705.1"/>
    </source>
</evidence>